<proteinExistence type="predicted"/>
<dbReference type="EMBL" id="JUIV01000010">
    <property type="protein sequence ID" value="RYJ38133.1"/>
    <property type="molecule type" value="Genomic_DNA"/>
</dbReference>
<dbReference type="Proteomes" id="UP000290433">
    <property type="component" value="Unassembled WGS sequence"/>
</dbReference>
<dbReference type="RefSeq" id="WP_129747662.1">
    <property type="nucleotide sequence ID" value="NZ_JUIV01000010.1"/>
</dbReference>
<accession>A0A444VX63</accession>
<dbReference type="PROSITE" id="PS51257">
    <property type="entry name" value="PROKAR_LIPOPROTEIN"/>
    <property type="match status" value="1"/>
</dbReference>
<evidence type="ECO:0000313" key="1">
    <source>
        <dbReference type="EMBL" id="RYJ38133.1"/>
    </source>
</evidence>
<evidence type="ECO:0008006" key="3">
    <source>
        <dbReference type="Google" id="ProtNLM"/>
    </source>
</evidence>
<gene>
    <name evidence="1" type="ORF">NU08_2748</name>
</gene>
<sequence>MKKFLLSLAFISLISCSKDDDYKEKNYNGPRYMDPPVWIQGTWKDNKDRMIQFTEDDLLYKYPMQKYTSATTEIFDYERYYLKEYGNYQTPNVQEVELIDYYSIKYNCLNDAPSKKFSFIRISESEIESTGLMPGIYIKQ</sequence>
<protein>
    <recommendedName>
        <fullName evidence="3">Lipoprotein</fullName>
    </recommendedName>
</protein>
<name>A0A444VX63_9FLAO</name>
<comment type="caution">
    <text evidence="1">The sequence shown here is derived from an EMBL/GenBank/DDBJ whole genome shotgun (WGS) entry which is preliminary data.</text>
</comment>
<dbReference type="OrthoDB" id="1151192at2"/>
<reference evidence="1 2" key="1">
    <citation type="submission" date="2014-12" db="EMBL/GenBank/DDBJ databases">
        <title>Genome sequence of Flavobacterium anhuiense RCM74.</title>
        <authorList>
            <person name="Kim J.F."/>
            <person name="Song J.Y."/>
            <person name="Kwak M.-J."/>
            <person name="Lee S.-W."/>
        </authorList>
    </citation>
    <scope>NUCLEOTIDE SEQUENCE [LARGE SCALE GENOMIC DNA]</scope>
    <source>
        <strain evidence="1 2">RCM74</strain>
    </source>
</reference>
<dbReference type="AlphaFoldDB" id="A0A444VX63"/>
<organism evidence="1 2">
    <name type="scientific">Flavobacterium anhuiense</name>
    <dbReference type="NCBI Taxonomy" id="459526"/>
    <lineage>
        <taxon>Bacteria</taxon>
        <taxon>Pseudomonadati</taxon>
        <taxon>Bacteroidota</taxon>
        <taxon>Flavobacteriia</taxon>
        <taxon>Flavobacteriales</taxon>
        <taxon>Flavobacteriaceae</taxon>
        <taxon>Flavobacterium</taxon>
    </lineage>
</organism>
<evidence type="ECO:0000313" key="2">
    <source>
        <dbReference type="Proteomes" id="UP000290433"/>
    </source>
</evidence>